<feature type="domain" description="BioF2-like acetyltransferase" evidence="1">
    <location>
        <begin position="161"/>
        <end position="306"/>
    </location>
</feature>
<dbReference type="SUPFAM" id="SSF55729">
    <property type="entry name" value="Acyl-CoA N-acyltransferases (Nat)"/>
    <property type="match status" value="1"/>
</dbReference>
<evidence type="ECO:0000313" key="2">
    <source>
        <dbReference type="EMBL" id="MCK7593097.1"/>
    </source>
</evidence>
<sequence>MNALNLSAARPDPFSTFEFYQNYLRNGQLFGAGDRLWLLLVFSGDVLMGHIALKWRRHRVLGMQAAKLELLTAHHADRPGLISRPQHAPLVSGAIYAYLLSRRQEWGLLEFGEQDAASALLHPPTEASSGEFRHQLWPTMANGTVQIRWKSIARYFADLSKKSRSNVSRQMRNLLAAGDVQVLTICDPRSLAAAFDAYRSIEPHSWKARTEAVIGCAQQSVDYFRGLMEPEQPMQISIQLLFLDGEPIAGLISGAFDQSLYALHIVYDDRHARLAPGSAILLMGMRHAIEGGYQRFNLLRGFDYYKLRWLADMRGTQSLQIYRRVSPFHWRRILGDTRRRWAERWFGPADTGQARMNPVRHTRLGIEKVSCDSACVQLAYRTHRERFAALVCGARGGGGELLSAAQLDEALPFATSRRPSLSGRCPR</sequence>
<dbReference type="Pfam" id="PF13480">
    <property type="entry name" value="Acetyltransf_6"/>
    <property type="match status" value="1"/>
</dbReference>
<dbReference type="InterPro" id="IPR016181">
    <property type="entry name" value="Acyl_CoA_acyltransferase"/>
</dbReference>
<evidence type="ECO:0000313" key="3">
    <source>
        <dbReference type="Proteomes" id="UP001431449"/>
    </source>
</evidence>
<organism evidence="2 3">
    <name type="scientific">Pseudomarimonas salicorniae</name>
    <dbReference type="NCBI Taxonomy" id="2933270"/>
    <lineage>
        <taxon>Bacteria</taxon>
        <taxon>Pseudomonadati</taxon>
        <taxon>Pseudomonadota</taxon>
        <taxon>Gammaproteobacteria</taxon>
        <taxon>Lysobacterales</taxon>
        <taxon>Lysobacteraceae</taxon>
        <taxon>Pseudomarimonas</taxon>
    </lineage>
</organism>
<dbReference type="InterPro" id="IPR038740">
    <property type="entry name" value="BioF2-like_GNAT_dom"/>
</dbReference>
<reference evidence="2" key="1">
    <citation type="submission" date="2022-04" db="EMBL/GenBank/DDBJ databases">
        <title>Lysobacter sp. CAU 1642 isolated from sea sand.</title>
        <authorList>
            <person name="Kim W."/>
        </authorList>
    </citation>
    <scope>NUCLEOTIDE SEQUENCE</scope>
    <source>
        <strain evidence="2">CAU 1642</strain>
    </source>
</reference>
<name>A0ABT0GGB6_9GAMM</name>
<dbReference type="EMBL" id="JALNMH010000003">
    <property type="protein sequence ID" value="MCK7593097.1"/>
    <property type="molecule type" value="Genomic_DNA"/>
</dbReference>
<gene>
    <name evidence="2" type="ORF">M0G41_05365</name>
</gene>
<dbReference type="Gene3D" id="3.40.630.30">
    <property type="match status" value="1"/>
</dbReference>
<dbReference type="Proteomes" id="UP001431449">
    <property type="component" value="Unassembled WGS sequence"/>
</dbReference>
<comment type="caution">
    <text evidence="2">The sequence shown here is derived from an EMBL/GenBank/DDBJ whole genome shotgun (WGS) entry which is preliminary data.</text>
</comment>
<accession>A0ABT0GGB6</accession>
<protein>
    <submittedName>
        <fullName evidence="2">GNAT family N-acetyltransferase</fullName>
    </submittedName>
</protein>
<proteinExistence type="predicted"/>
<evidence type="ECO:0000259" key="1">
    <source>
        <dbReference type="Pfam" id="PF13480"/>
    </source>
</evidence>
<keyword evidence="3" id="KW-1185">Reference proteome</keyword>